<dbReference type="GO" id="GO:0016740">
    <property type="term" value="F:transferase activity"/>
    <property type="evidence" value="ECO:0007669"/>
    <property type="project" value="UniProtKB-KW"/>
</dbReference>
<dbReference type="AlphaFoldDB" id="X1PQE7"/>
<dbReference type="CDD" id="cd02440">
    <property type="entry name" value="AdoMet_MTases"/>
    <property type="match status" value="1"/>
</dbReference>
<dbReference type="Gene3D" id="3.40.50.150">
    <property type="entry name" value="Vaccinia Virus protein VP39"/>
    <property type="match status" value="1"/>
</dbReference>
<organism evidence="3">
    <name type="scientific">marine sediment metagenome</name>
    <dbReference type="NCBI Taxonomy" id="412755"/>
    <lineage>
        <taxon>unclassified sequences</taxon>
        <taxon>metagenomes</taxon>
        <taxon>ecological metagenomes</taxon>
    </lineage>
</organism>
<accession>X1PQE7</accession>
<feature type="domain" description="Methyltransferase" evidence="2">
    <location>
        <begin position="44"/>
        <end position="138"/>
    </location>
</feature>
<gene>
    <name evidence="3" type="ORF">S06H3_50922</name>
</gene>
<evidence type="ECO:0000313" key="3">
    <source>
        <dbReference type="EMBL" id="GAI33109.1"/>
    </source>
</evidence>
<dbReference type="EMBL" id="BARV01032274">
    <property type="protein sequence ID" value="GAI33109.1"/>
    <property type="molecule type" value="Genomic_DNA"/>
</dbReference>
<reference evidence="3" key="1">
    <citation type="journal article" date="2014" name="Front. Microbiol.">
        <title>High frequency of phylogenetically diverse reductive dehalogenase-homologous genes in deep subseafloor sedimentary metagenomes.</title>
        <authorList>
            <person name="Kawai M."/>
            <person name="Futagami T."/>
            <person name="Toyoda A."/>
            <person name="Takaki Y."/>
            <person name="Nishi S."/>
            <person name="Hori S."/>
            <person name="Arai W."/>
            <person name="Tsubouchi T."/>
            <person name="Morono Y."/>
            <person name="Uchiyama I."/>
            <person name="Ito T."/>
            <person name="Fujiyama A."/>
            <person name="Inagaki F."/>
            <person name="Takami H."/>
        </authorList>
    </citation>
    <scope>NUCLEOTIDE SEQUENCE</scope>
    <source>
        <strain evidence="3">Expedition CK06-06</strain>
    </source>
</reference>
<evidence type="ECO:0000259" key="2">
    <source>
        <dbReference type="Pfam" id="PF13649"/>
    </source>
</evidence>
<evidence type="ECO:0000256" key="1">
    <source>
        <dbReference type="ARBA" id="ARBA00022679"/>
    </source>
</evidence>
<dbReference type="PANTHER" id="PTHR43861">
    <property type="entry name" value="TRANS-ACONITATE 2-METHYLTRANSFERASE-RELATED"/>
    <property type="match status" value="1"/>
</dbReference>
<dbReference type="Pfam" id="PF13649">
    <property type="entry name" value="Methyltransf_25"/>
    <property type="match status" value="1"/>
</dbReference>
<sequence length="179" mass="20314">MNSRSIWERYYIKTPLEKIPWQKSQANYFTKVIETGKVKSGSALDLGCGTGAKSIYLAKRGFKVNGVDISRTAIKFAKRNAQKAKVKARFIVANATDLGFLKNKKFDFILDWANLHGIPKSKRKKYIQEIVKHTKKGGKLLLRCFSKRGVKKESVLFGDGQNLSVFKKKILKIFLVSIL</sequence>
<dbReference type="InterPro" id="IPR029063">
    <property type="entry name" value="SAM-dependent_MTases_sf"/>
</dbReference>
<keyword evidence="1" id="KW-0808">Transferase</keyword>
<protein>
    <recommendedName>
        <fullName evidence="2">Methyltransferase domain-containing protein</fullName>
    </recommendedName>
</protein>
<dbReference type="InterPro" id="IPR041698">
    <property type="entry name" value="Methyltransf_25"/>
</dbReference>
<dbReference type="SUPFAM" id="SSF53335">
    <property type="entry name" value="S-adenosyl-L-methionine-dependent methyltransferases"/>
    <property type="match status" value="1"/>
</dbReference>
<feature type="non-terminal residue" evidence="3">
    <location>
        <position position="179"/>
    </location>
</feature>
<name>X1PQE7_9ZZZZ</name>
<proteinExistence type="predicted"/>
<comment type="caution">
    <text evidence="3">The sequence shown here is derived from an EMBL/GenBank/DDBJ whole genome shotgun (WGS) entry which is preliminary data.</text>
</comment>